<accession>A0A0G3GDT1</accession>
<evidence type="ECO:0000313" key="1">
    <source>
        <dbReference type="EMBL" id="AKJ96951.1"/>
    </source>
</evidence>
<proteinExistence type="predicted"/>
<dbReference type="EMBL" id="CP011020">
    <property type="protein sequence ID" value="AKJ96951.1"/>
    <property type="molecule type" value="Genomic_DNA"/>
</dbReference>
<organism evidence="1 2">
    <name type="scientific">Pseudomonas chlororaphis</name>
    <dbReference type="NCBI Taxonomy" id="587753"/>
    <lineage>
        <taxon>Bacteria</taxon>
        <taxon>Pseudomonadati</taxon>
        <taxon>Pseudomonadota</taxon>
        <taxon>Gammaproteobacteria</taxon>
        <taxon>Pseudomonadales</taxon>
        <taxon>Pseudomonadaceae</taxon>
        <taxon>Pseudomonas</taxon>
    </lineage>
</organism>
<dbReference type="Proteomes" id="UP000035212">
    <property type="component" value="Chromosome"/>
</dbReference>
<evidence type="ECO:0000313" key="2">
    <source>
        <dbReference type="Proteomes" id="UP000035212"/>
    </source>
</evidence>
<name>A0A0G3GDT1_9PSED</name>
<sequence length="161" mass="18276">MQLSSFLQSILVTQPSQHECLLLIKLLKSQGAMAAMTWPSQDMQPISLNALKSASGECFVEGFHKLDKLRIQALRHLKEVSAPIGRNDSRNKIGLLNKIEQLESEKQLVEGNLLVVTHALQLSLNLCEKYVRLVNHPERAETFKAERLEILQMLSYSQNRQ</sequence>
<gene>
    <name evidence="1" type="ORF">VM99_02395</name>
</gene>
<reference evidence="1 2" key="1">
    <citation type="journal article" date="2015" name="Stand. Genomic Sci.">
        <title>Complete genome of Pseudomonas chlororaphis strain UFB2, a soil bacterium with antibacterial activity against bacterial canker pathogen of tomato.</title>
        <authorList>
            <person name="Deng P."/>
            <person name="Wang X."/>
            <person name="Baird S.M."/>
            <person name="Lu S.E."/>
        </authorList>
    </citation>
    <scope>NUCLEOTIDE SEQUENCE [LARGE SCALE GENOMIC DNA]</scope>
    <source>
        <strain evidence="1 2">UFB2</strain>
    </source>
</reference>
<reference evidence="2" key="2">
    <citation type="submission" date="2015-03" db="EMBL/GenBank/DDBJ databases">
        <authorList>
            <person name="Deng P."/>
            <person name="Lu S."/>
        </authorList>
    </citation>
    <scope>NUCLEOTIDE SEQUENCE [LARGE SCALE GENOMIC DNA]</scope>
    <source>
        <strain evidence="2">UFB2</strain>
    </source>
</reference>
<dbReference type="PATRIC" id="fig|587753.11.peg.494"/>
<protein>
    <submittedName>
        <fullName evidence="1">Uncharacterized protein</fullName>
    </submittedName>
</protein>
<dbReference type="AlphaFoldDB" id="A0A0G3GDT1"/>